<protein>
    <submittedName>
        <fullName evidence="2">Uncharacterized protein</fullName>
    </submittedName>
</protein>
<reference evidence="2" key="1">
    <citation type="submission" date="2020-07" db="EMBL/GenBank/DDBJ databases">
        <title>Multicomponent nature underlies the extraordinary mechanical properties of spider dragline silk.</title>
        <authorList>
            <person name="Kono N."/>
            <person name="Nakamura H."/>
            <person name="Mori M."/>
            <person name="Yoshida Y."/>
            <person name="Ohtoshi R."/>
            <person name="Malay A.D."/>
            <person name="Moran D.A.P."/>
            <person name="Tomita M."/>
            <person name="Numata K."/>
            <person name="Arakawa K."/>
        </authorList>
    </citation>
    <scope>NUCLEOTIDE SEQUENCE</scope>
</reference>
<evidence type="ECO:0000313" key="2">
    <source>
        <dbReference type="EMBL" id="GFQ74983.1"/>
    </source>
</evidence>
<dbReference type="AlphaFoldDB" id="A0A8X6G5W4"/>
<accession>A0A8X6G5W4</accession>
<sequence length="77" mass="8482">MLNNEMKQNHEEFEIGGCCPGRDLETNRVEKWSGTGQIIGKCPGGKATKNPLQPEPSSNFELPNSHTDYSAAHKRLG</sequence>
<gene>
    <name evidence="2" type="ORF">TNCT_237011</name>
</gene>
<organism evidence="2 3">
    <name type="scientific">Trichonephila clavata</name>
    <name type="common">Joro spider</name>
    <name type="synonym">Nephila clavata</name>
    <dbReference type="NCBI Taxonomy" id="2740835"/>
    <lineage>
        <taxon>Eukaryota</taxon>
        <taxon>Metazoa</taxon>
        <taxon>Ecdysozoa</taxon>
        <taxon>Arthropoda</taxon>
        <taxon>Chelicerata</taxon>
        <taxon>Arachnida</taxon>
        <taxon>Araneae</taxon>
        <taxon>Araneomorphae</taxon>
        <taxon>Entelegynae</taxon>
        <taxon>Araneoidea</taxon>
        <taxon>Nephilidae</taxon>
        <taxon>Trichonephila</taxon>
    </lineage>
</organism>
<comment type="caution">
    <text evidence="2">The sequence shown here is derived from an EMBL/GenBank/DDBJ whole genome shotgun (WGS) entry which is preliminary data.</text>
</comment>
<evidence type="ECO:0000313" key="3">
    <source>
        <dbReference type="Proteomes" id="UP000887116"/>
    </source>
</evidence>
<feature type="region of interest" description="Disordered" evidence="1">
    <location>
        <begin position="40"/>
        <end position="77"/>
    </location>
</feature>
<name>A0A8X6G5W4_TRICU</name>
<feature type="compositionally biased region" description="Polar residues" evidence="1">
    <location>
        <begin position="55"/>
        <end position="68"/>
    </location>
</feature>
<dbReference type="EMBL" id="BMAO01031433">
    <property type="protein sequence ID" value="GFQ74983.1"/>
    <property type="molecule type" value="Genomic_DNA"/>
</dbReference>
<dbReference type="Proteomes" id="UP000887116">
    <property type="component" value="Unassembled WGS sequence"/>
</dbReference>
<keyword evidence="3" id="KW-1185">Reference proteome</keyword>
<proteinExistence type="predicted"/>
<evidence type="ECO:0000256" key="1">
    <source>
        <dbReference type="SAM" id="MobiDB-lite"/>
    </source>
</evidence>